<comment type="caution">
    <text evidence="6">The sequence shown here is derived from an EMBL/GenBank/DDBJ whole genome shotgun (WGS) entry which is preliminary data.</text>
</comment>
<feature type="compositionally biased region" description="Low complexity" evidence="5">
    <location>
        <begin position="192"/>
        <end position="203"/>
    </location>
</feature>
<dbReference type="Proteomes" id="UP000245938">
    <property type="component" value="Unassembled WGS sequence"/>
</dbReference>
<dbReference type="Pfam" id="PF00216">
    <property type="entry name" value="Bac_DNA_binding"/>
    <property type="match status" value="1"/>
</dbReference>
<reference evidence="6 7" key="1">
    <citation type="submission" date="2018-05" db="EMBL/GenBank/DDBJ databases">
        <title>Kurthia sibirica genome sequence.</title>
        <authorList>
            <person name="Maclea K.S."/>
            <person name="Goen A.E."/>
        </authorList>
    </citation>
    <scope>NUCLEOTIDE SEQUENCE [LARGE SCALE GENOMIC DNA]</scope>
    <source>
        <strain evidence="6 7">ATCC 49154</strain>
    </source>
</reference>
<evidence type="ECO:0000313" key="6">
    <source>
        <dbReference type="EMBL" id="PWI23371.1"/>
    </source>
</evidence>
<accession>A0A2U3AFZ4</accession>
<dbReference type="GO" id="GO:0030527">
    <property type="term" value="F:structural constituent of chromatin"/>
    <property type="evidence" value="ECO:0007669"/>
    <property type="project" value="InterPro"/>
</dbReference>
<keyword evidence="2" id="KW-0226">DNA condensation</keyword>
<dbReference type="RefSeq" id="WP_109307425.1">
    <property type="nucleotide sequence ID" value="NZ_BJUF01000074.1"/>
</dbReference>
<protein>
    <recommendedName>
        <fullName evidence="8">DNA-binding protein</fullName>
    </recommendedName>
</protein>
<dbReference type="GO" id="GO:0003677">
    <property type="term" value="F:DNA binding"/>
    <property type="evidence" value="ECO:0007669"/>
    <property type="project" value="UniProtKB-KW"/>
</dbReference>
<organism evidence="6 7">
    <name type="scientific">Kurthia sibirica</name>
    <dbReference type="NCBI Taxonomy" id="202750"/>
    <lineage>
        <taxon>Bacteria</taxon>
        <taxon>Bacillati</taxon>
        <taxon>Bacillota</taxon>
        <taxon>Bacilli</taxon>
        <taxon>Bacillales</taxon>
        <taxon>Caryophanaceae</taxon>
        <taxon>Kurthia</taxon>
    </lineage>
</organism>
<dbReference type="InterPro" id="IPR000119">
    <property type="entry name" value="Hist_DNA-bd"/>
</dbReference>
<feature type="compositionally biased region" description="Basic and acidic residues" evidence="5">
    <location>
        <begin position="116"/>
        <end position="137"/>
    </location>
</feature>
<gene>
    <name evidence="6" type="ORF">DEX24_16195</name>
</gene>
<sequence>MANKKTLIERVADKRYITEDESKEIVNDVLDSVWELLLEEKLLSIYGFGSFNLYITKGRVIRSPRDQSIIEVPDRLNVSFDIGMAKKDMLYDRAAKKPTPLGQKIMSDIRVVVSESESKKSDKKEKAEKVVAKKTEETDLPPLPKARKTTRKKIQRQQLNKMQERIEKAPIRPKWVEESKVVKAGRPKGSKNKNTTENTTENE</sequence>
<name>A0A2U3AFZ4_9BACL</name>
<comment type="similarity">
    <text evidence="1 4">Belongs to the bacterial histone-like protein family.</text>
</comment>
<evidence type="ECO:0000256" key="3">
    <source>
        <dbReference type="ARBA" id="ARBA00023125"/>
    </source>
</evidence>
<dbReference type="PANTHER" id="PTHR33175:SF3">
    <property type="entry name" value="DNA-BINDING PROTEIN HU-BETA"/>
    <property type="match status" value="1"/>
</dbReference>
<feature type="compositionally biased region" description="Basic and acidic residues" evidence="5">
    <location>
        <begin position="162"/>
        <end position="181"/>
    </location>
</feature>
<dbReference type="SUPFAM" id="SSF47729">
    <property type="entry name" value="IHF-like DNA-binding proteins"/>
    <property type="match status" value="1"/>
</dbReference>
<keyword evidence="3" id="KW-0238">DNA-binding</keyword>
<dbReference type="EMBL" id="QFVR01000036">
    <property type="protein sequence ID" value="PWI23371.1"/>
    <property type="molecule type" value="Genomic_DNA"/>
</dbReference>
<proteinExistence type="inferred from homology"/>
<keyword evidence="7" id="KW-1185">Reference proteome</keyword>
<evidence type="ECO:0000256" key="4">
    <source>
        <dbReference type="RuleBase" id="RU003939"/>
    </source>
</evidence>
<evidence type="ECO:0000256" key="5">
    <source>
        <dbReference type="SAM" id="MobiDB-lite"/>
    </source>
</evidence>
<dbReference type="PANTHER" id="PTHR33175">
    <property type="entry name" value="DNA-BINDING PROTEIN HU"/>
    <property type="match status" value="1"/>
</dbReference>
<evidence type="ECO:0000313" key="7">
    <source>
        <dbReference type="Proteomes" id="UP000245938"/>
    </source>
</evidence>
<dbReference type="GO" id="GO:0030261">
    <property type="term" value="P:chromosome condensation"/>
    <property type="evidence" value="ECO:0007669"/>
    <property type="project" value="UniProtKB-KW"/>
</dbReference>
<evidence type="ECO:0008006" key="8">
    <source>
        <dbReference type="Google" id="ProtNLM"/>
    </source>
</evidence>
<dbReference type="InterPro" id="IPR010992">
    <property type="entry name" value="IHF-like_DNA-bd_dom_sf"/>
</dbReference>
<dbReference type="Gene3D" id="4.10.520.10">
    <property type="entry name" value="IHF-like DNA-binding proteins"/>
    <property type="match status" value="1"/>
</dbReference>
<feature type="compositionally biased region" description="Basic residues" evidence="5">
    <location>
        <begin position="145"/>
        <end position="155"/>
    </location>
</feature>
<feature type="region of interest" description="Disordered" evidence="5">
    <location>
        <begin position="116"/>
        <end position="203"/>
    </location>
</feature>
<dbReference type="SMART" id="SM00411">
    <property type="entry name" value="BHL"/>
    <property type="match status" value="1"/>
</dbReference>
<evidence type="ECO:0000256" key="1">
    <source>
        <dbReference type="ARBA" id="ARBA00010529"/>
    </source>
</evidence>
<evidence type="ECO:0000256" key="2">
    <source>
        <dbReference type="ARBA" id="ARBA00023067"/>
    </source>
</evidence>
<dbReference type="AlphaFoldDB" id="A0A2U3AFZ4"/>